<feature type="transmembrane region" description="Helical" evidence="1">
    <location>
        <begin position="210"/>
        <end position="231"/>
    </location>
</feature>
<name>A0ABS6V5A7_9SPHN</name>
<accession>A0ABS6V5A7</accession>
<feature type="domain" description="CAAX prenyl protease 2/Lysostaphin resistance protein A-like" evidence="2">
    <location>
        <begin position="124"/>
        <end position="218"/>
    </location>
</feature>
<dbReference type="Proteomes" id="UP000698028">
    <property type="component" value="Unassembled WGS sequence"/>
</dbReference>
<keyword evidence="1" id="KW-0812">Transmembrane</keyword>
<feature type="transmembrane region" description="Helical" evidence="1">
    <location>
        <begin position="12"/>
        <end position="30"/>
    </location>
</feature>
<evidence type="ECO:0000259" key="2">
    <source>
        <dbReference type="Pfam" id="PF02517"/>
    </source>
</evidence>
<evidence type="ECO:0000313" key="4">
    <source>
        <dbReference type="Proteomes" id="UP000698028"/>
    </source>
</evidence>
<dbReference type="Pfam" id="PF02517">
    <property type="entry name" value="Rce1-like"/>
    <property type="match status" value="1"/>
</dbReference>
<comment type="caution">
    <text evidence="3">The sequence shown here is derived from an EMBL/GenBank/DDBJ whole genome shotgun (WGS) entry which is preliminary data.</text>
</comment>
<keyword evidence="4" id="KW-1185">Reference proteome</keyword>
<keyword evidence="3" id="KW-0482">Metalloprotease</keyword>
<feature type="transmembrane region" description="Helical" evidence="1">
    <location>
        <begin position="125"/>
        <end position="143"/>
    </location>
</feature>
<feature type="transmembrane region" description="Helical" evidence="1">
    <location>
        <begin position="243"/>
        <end position="264"/>
    </location>
</feature>
<organism evidence="3 4">
    <name type="scientific">Sphingomicrobium clamense</name>
    <dbReference type="NCBI Taxonomy" id="2851013"/>
    <lineage>
        <taxon>Bacteria</taxon>
        <taxon>Pseudomonadati</taxon>
        <taxon>Pseudomonadota</taxon>
        <taxon>Alphaproteobacteria</taxon>
        <taxon>Sphingomonadales</taxon>
        <taxon>Sphingomonadaceae</taxon>
        <taxon>Sphingomicrobium</taxon>
    </lineage>
</organism>
<dbReference type="EMBL" id="JAHVAH010000001">
    <property type="protein sequence ID" value="MBW0144723.1"/>
    <property type="molecule type" value="Genomic_DNA"/>
</dbReference>
<gene>
    <name evidence="3" type="ORF">KTQ36_05370</name>
</gene>
<keyword evidence="1" id="KW-0472">Membrane</keyword>
<evidence type="ECO:0000256" key="1">
    <source>
        <dbReference type="SAM" id="Phobius"/>
    </source>
</evidence>
<dbReference type="InterPro" id="IPR003675">
    <property type="entry name" value="Rce1/LyrA-like_dom"/>
</dbReference>
<feature type="transmembrane region" description="Helical" evidence="1">
    <location>
        <begin position="83"/>
        <end position="105"/>
    </location>
</feature>
<keyword evidence="1" id="KW-1133">Transmembrane helix</keyword>
<sequence>MRQFFRKRSAATAIGIALLYFAILAAPLLFQSGAFGNKPGKSPQQLPLGQLPFEVGLAASVLALVFLLGWAREARVTSRPIWSGLRWALVPAIITGGLLAIGFAVAIENDVSFGVLWESGIPQNALLLVIFVGIFEETLFRGIALRGLEIKWGPVIALLVSSFLFGIMHYVNFIGGQTLAGTHQQVIHAGLAGILYGAIALRTRSIWPGVFLHALWDFTVASNAVLLGVNTGLPDEASGPSPVLSFAVHYFEPIIGILILISFLRWSKRQARITPTPA</sequence>
<reference evidence="3 4" key="1">
    <citation type="submission" date="2021-07" db="EMBL/GenBank/DDBJ databases">
        <title>The draft genome sequence of Sphingomicrobium sp. B8.</title>
        <authorList>
            <person name="Mu L."/>
        </authorList>
    </citation>
    <scope>NUCLEOTIDE SEQUENCE [LARGE SCALE GENOMIC DNA]</scope>
    <source>
        <strain evidence="3 4">B8</strain>
    </source>
</reference>
<dbReference type="GO" id="GO:0008237">
    <property type="term" value="F:metallopeptidase activity"/>
    <property type="evidence" value="ECO:0007669"/>
    <property type="project" value="UniProtKB-KW"/>
</dbReference>
<feature type="transmembrane region" description="Helical" evidence="1">
    <location>
        <begin position="186"/>
        <end position="203"/>
    </location>
</feature>
<keyword evidence="3" id="KW-0645">Protease</keyword>
<dbReference type="RefSeq" id="WP_218632688.1">
    <property type="nucleotide sequence ID" value="NZ_JAHVAH010000001.1"/>
</dbReference>
<dbReference type="PANTHER" id="PTHR36435:SF1">
    <property type="entry name" value="CAAX AMINO TERMINAL PROTEASE FAMILY PROTEIN"/>
    <property type="match status" value="1"/>
</dbReference>
<dbReference type="PANTHER" id="PTHR36435">
    <property type="entry name" value="SLR1288 PROTEIN"/>
    <property type="match status" value="1"/>
</dbReference>
<keyword evidence="3" id="KW-0378">Hydrolase</keyword>
<feature type="transmembrane region" description="Helical" evidence="1">
    <location>
        <begin position="155"/>
        <end position="174"/>
    </location>
</feature>
<dbReference type="InterPro" id="IPR052710">
    <property type="entry name" value="CAAX_protease"/>
</dbReference>
<proteinExistence type="predicted"/>
<evidence type="ECO:0000313" key="3">
    <source>
        <dbReference type="EMBL" id="MBW0144723.1"/>
    </source>
</evidence>
<protein>
    <submittedName>
        <fullName evidence="3">CPBP family intramembrane metalloprotease</fullName>
    </submittedName>
</protein>
<feature type="transmembrane region" description="Helical" evidence="1">
    <location>
        <begin position="50"/>
        <end position="71"/>
    </location>
</feature>